<dbReference type="RefSeq" id="WP_159397243.1">
    <property type="nucleotide sequence ID" value="NZ_CP012673.1"/>
</dbReference>
<protein>
    <recommendedName>
        <fullName evidence="4">Secreted protein</fullName>
    </recommendedName>
</protein>
<feature type="signal peptide" evidence="1">
    <location>
        <begin position="1"/>
        <end position="23"/>
    </location>
</feature>
<proteinExistence type="predicted"/>
<keyword evidence="1" id="KW-0732">Signal</keyword>
<dbReference type="PROSITE" id="PS51257">
    <property type="entry name" value="PROKAR_LIPOPROTEIN"/>
    <property type="match status" value="1"/>
</dbReference>
<evidence type="ECO:0000256" key="1">
    <source>
        <dbReference type="SAM" id="SignalP"/>
    </source>
</evidence>
<sequence>MRRLVHIALCSVMLSLGIGCMVAADPAGEPERDGEVAAEVAGEELVGESDEAVVRGIPAPCGTTSCGSGTFCCNSSCGICAPLGGSCTQQYCPPLE</sequence>
<gene>
    <name evidence="2" type="ORF">SOCE26_049410</name>
</gene>
<evidence type="ECO:0000313" key="3">
    <source>
        <dbReference type="Proteomes" id="UP000238348"/>
    </source>
</evidence>
<dbReference type="OrthoDB" id="8562597at2"/>
<dbReference type="Proteomes" id="UP000238348">
    <property type="component" value="Chromosome"/>
</dbReference>
<evidence type="ECO:0008006" key="4">
    <source>
        <dbReference type="Google" id="ProtNLM"/>
    </source>
</evidence>
<dbReference type="AlphaFoldDB" id="A0A2L0EW41"/>
<feature type="chain" id="PRO_5014675474" description="Secreted protein" evidence="1">
    <location>
        <begin position="24"/>
        <end position="96"/>
    </location>
</feature>
<dbReference type="EMBL" id="CP012673">
    <property type="protein sequence ID" value="AUX43492.1"/>
    <property type="molecule type" value="Genomic_DNA"/>
</dbReference>
<name>A0A2L0EW41_SORCE</name>
<organism evidence="2 3">
    <name type="scientific">Sorangium cellulosum</name>
    <name type="common">Polyangium cellulosum</name>
    <dbReference type="NCBI Taxonomy" id="56"/>
    <lineage>
        <taxon>Bacteria</taxon>
        <taxon>Pseudomonadati</taxon>
        <taxon>Myxococcota</taxon>
        <taxon>Polyangia</taxon>
        <taxon>Polyangiales</taxon>
        <taxon>Polyangiaceae</taxon>
        <taxon>Sorangium</taxon>
    </lineage>
</organism>
<accession>A0A2L0EW41</accession>
<reference evidence="2 3" key="1">
    <citation type="submission" date="2015-09" db="EMBL/GenBank/DDBJ databases">
        <title>Sorangium comparison.</title>
        <authorList>
            <person name="Zaburannyi N."/>
            <person name="Bunk B."/>
            <person name="Overmann J."/>
            <person name="Mueller R."/>
        </authorList>
    </citation>
    <scope>NUCLEOTIDE SEQUENCE [LARGE SCALE GENOMIC DNA]</scope>
    <source>
        <strain evidence="2 3">So ce26</strain>
    </source>
</reference>
<evidence type="ECO:0000313" key="2">
    <source>
        <dbReference type="EMBL" id="AUX43492.1"/>
    </source>
</evidence>